<feature type="DNA-binding region" description="Homeobox" evidence="8">
    <location>
        <begin position="223"/>
        <end position="282"/>
    </location>
</feature>
<keyword evidence="3" id="KW-0805">Transcription regulation</keyword>
<proteinExistence type="inferred from homology"/>
<dbReference type="PROSITE" id="PS00027">
    <property type="entry name" value="HOMEOBOX_1"/>
    <property type="match status" value="1"/>
</dbReference>
<dbReference type="CDD" id="cd00086">
    <property type="entry name" value="homeodomain"/>
    <property type="match status" value="1"/>
</dbReference>
<accession>A0AAN9IPM2</accession>
<dbReference type="PROSITE" id="PS50071">
    <property type="entry name" value="HOMEOBOX_2"/>
    <property type="match status" value="1"/>
</dbReference>
<organism evidence="12 13">
    <name type="scientific">Crotalaria pallida</name>
    <name type="common">Smooth rattlebox</name>
    <name type="synonym">Crotalaria striata</name>
    <dbReference type="NCBI Taxonomy" id="3830"/>
    <lineage>
        <taxon>Eukaryota</taxon>
        <taxon>Viridiplantae</taxon>
        <taxon>Streptophyta</taxon>
        <taxon>Embryophyta</taxon>
        <taxon>Tracheophyta</taxon>
        <taxon>Spermatophyta</taxon>
        <taxon>Magnoliopsida</taxon>
        <taxon>eudicotyledons</taxon>
        <taxon>Gunneridae</taxon>
        <taxon>Pentapetalae</taxon>
        <taxon>rosids</taxon>
        <taxon>fabids</taxon>
        <taxon>Fabales</taxon>
        <taxon>Fabaceae</taxon>
        <taxon>Papilionoideae</taxon>
        <taxon>50 kb inversion clade</taxon>
        <taxon>genistoids sensu lato</taxon>
        <taxon>core genistoids</taxon>
        <taxon>Crotalarieae</taxon>
        <taxon>Crotalaria</taxon>
    </lineage>
</organism>
<keyword evidence="6" id="KW-0804">Transcription</keyword>
<comment type="similarity">
    <text evidence="2">Belongs to the HD-ZIP homeobox family. Class II subfamily.</text>
</comment>
<comment type="subcellular location">
    <subcellularLocation>
        <location evidence="1 8 9">Nucleus</location>
    </subcellularLocation>
</comment>
<evidence type="ECO:0000256" key="5">
    <source>
        <dbReference type="ARBA" id="ARBA00023155"/>
    </source>
</evidence>
<protein>
    <recommendedName>
        <fullName evidence="11">Homeobox domain-containing protein</fullName>
    </recommendedName>
</protein>
<dbReference type="InterPro" id="IPR050762">
    <property type="entry name" value="HD-ZIP_Homeobox_LZ_Class_II"/>
</dbReference>
<keyword evidence="5 8" id="KW-0371">Homeobox</keyword>
<evidence type="ECO:0000256" key="6">
    <source>
        <dbReference type="ARBA" id="ARBA00023163"/>
    </source>
</evidence>
<evidence type="ECO:0000256" key="1">
    <source>
        <dbReference type="ARBA" id="ARBA00004123"/>
    </source>
</evidence>
<dbReference type="SUPFAM" id="SSF46689">
    <property type="entry name" value="Homeodomain-like"/>
    <property type="match status" value="1"/>
</dbReference>
<feature type="region of interest" description="Disordered" evidence="10">
    <location>
        <begin position="340"/>
        <end position="365"/>
    </location>
</feature>
<comment type="caution">
    <text evidence="12">The sequence shown here is derived from an EMBL/GenBank/DDBJ whole genome shotgun (WGS) entry which is preliminary data.</text>
</comment>
<dbReference type="InterPro" id="IPR017970">
    <property type="entry name" value="Homeobox_CS"/>
</dbReference>
<evidence type="ECO:0000256" key="7">
    <source>
        <dbReference type="ARBA" id="ARBA00023242"/>
    </source>
</evidence>
<evidence type="ECO:0000256" key="10">
    <source>
        <dbReference type="SAM" id="MobiDB-lite"/>
    </source>
</evidence>
<evidence type="ECO:0000256" key="3">
    <source>
        <dbReference type="ARBA" id="ARBA00023015"/>
    </source>
</evidence>
<keyword evidence="7 8" id="KW-0539">Nucleus</keyword>
<evidence type="ECO:0000256" key="9">
    <source>
        <dbReference type="RuleBase" id="RU000682"/>
    </source>
</evidence>
<dbReference type="GO" id="GO:0005634">
    <property type="term" value="C:nucleus"/>
    <property type="evidence" value="ECO:0007669"/>
    <property type="project" value="UniProtKB-SubCell"/>
</dbReference>
<dbReference type="InterPro" id="IPR003106">
    <property type="entry name" value="Leu_zip_homeo"/>
</dbReference>
<evidence type="ECO:0000256" key="2">
    <source>
        <dbReference type="ARBA" id="ARBA00006074"/>
    </source>
</evidence>
<sequence>MELDLSLGDSSRPFEFIEKPHEAPNEIGLGGFNNTTILLSIGPVITEQSDRDDLEGETTKIKQKHNSHNTTELEEDHGATNKYHIISSNPKANSNTSILELDLLPHTPSIAPINPLPILSFPWHPPFENGVSGGSGPRGLDVNKLPAAAVAVEDEAEEVAALSSSSPHSTASSFHQMELSIYKNRGGGSSVNNNGERGYYDQIQRGNNSPSPRASDEDESGGSTRKKLRLSKEQSNFLEESFKEHNTLNPKQKLALAKQLHLRPRQVEVWFQNRRARTKLKQTEVDCEYLKSCCETLTEENRRLHKELQELRALKTSTPFSMQLPTTTLTMCPSCERVATNSNSTPTSSSATTITNINTSNNINEPTSKANSIGFPLDKPIRVFLH</sequence>
<dbReference type="PANTHER" id="PTHR45714:SF92">
    <property type="entry name" value="HOMEOBOX DOMAIN-CONTAINING PROTEIN"/>
    <property type="match status" value="1"/>
</dbReference>
<dbReference type="SMART" id="SM00389">
    <property type="entry name" value="HOX"/>
    <property type="match status" value="1"/>
</dbReference>
<dbReference type="SMART" id="SM00340">
    <property type="entry name" value="HALZ"/>
    <property type="match status" value="1"/>
</dbReference>
<keyword evidence="13" id="KW-1185">Reference proteome</keyword>
<dbReference type="EMBL" id="JAYWIO010000002">
    <property type="protein sequence ID" value="KAK7283844.1"/>
    <property type="molecule type" value="Genomic_DNA"/>
</dbReference>
<name>A0AAN9IPM2_CROPI</name>
<dbReference type="FunFam" id="1.10.10.60:FF:000577">
    <property type="entry name" value="Homeobox-leucine zipper protein 18"/>
    <property type="match status" value="1"/>
</dbReference>
<feature type="region of interest" description="Disordered" evidence="10">
    <location>
        <begin position="183"/>
        <end position="229"/>
    </location>
</feature>
<evidence type="ECO:0000256" key="8">
    <source>
        <dbReference type="PROSITE-ProRule" id="PRU00108"/>
    </source>
</evidence>
<dbReference type="Proteomes" id="UP001372338">
    <property type="component" value="Unassembled WGS sequence"/>
</dbReference>
<keyword evidence="4 8" id="KW-0238">DNA-binding</keyword>
<dbReference type="Gene3D" id="1.10.10.60">
    <property type="entry name" value="Homeodomain-like"/>
    <property type="match status" value="1"/>
</dbReference>
<dbReference type="AlphaFoldDB" id="A0AAN9IPM2"/>
<dbReference type="GO" id="GO:0000981">
    <property type="term" value="F:DNA-binding transcription factor activity, RNA polymerase II-specific"/>
    <property type="evidence" value="ECO:0007669"/>
    <property type="project" value="InterPro"/>
</dbReference>
<evidence type="ECO:0000259" key="11">
    <source>
        <dbReference type="PROSITE" id="PS50071"/>
    </source>
</evidence>
<dbReference type="Pfam" id="PF00046">
    <property type="entry name" value="Homeodomain"/>
    <property type="match status" value="1"/>
</dbReference>
<dbReference type="CDD" id="cd14686">
    <property type="entry name" value="bZIP"/>
    <property type="match status" value="1"/>
</dbReference>
<dbReference type="PANTHER" id="PTHR45714">
    <property type="entry name" value="HOMEOBOX-LEUCINE ZIPPER PROTEIN HAT14"/>
    <property type="match status" value="1"/>
</dbReference>
<evidence type="ECO:0000313" key="12">
    <source>
        <dbReference type="EMBL" id="KAK7283844.1"/>
    </source>
</evidence>
<dbReference type="InterPro" id="IPR009057">
    <property type="entry name" value="Homeodomain-like_sf"/>
</dbReference>
<feature type="domain" description="Homeobox" evidence="11">
    <location>
        <begin position="221"/>
        <end position="281"/>
    </location>
</feature>
<dbReference type="InterPro" id="IPR001356">
    <property type="entry name" value="HD"/>
</dbReference>
<gene>
    <name evidence="12" type="ORF">RIF29_13592</name>
</gene>
<dbReference type="Pfam" id="PF02183">
    <property type="entry name" value="HALZ"/>
    <property type="match status" value="1"/>
</dbReference>
<dbReference type="GO" id="GO:0043565">
    <property type="term" value="F:sequence-specific DNA binding"/>
    <property type="evidence" value="ECO:0007669"/>
    <property type="project" value="InterPro"/>
</dbReference>
<evidence type="ECO:0000313" key="13">
    <source>
        <dbReference type="Proteomes" id="UP001372338"/>
    </source>
</evidence>
<reference evidence="12 13" key="1">
    <citation type="submission" date="2024-01" db="EMBL/GenBank/DDBJ databases">
        <title>The genomes of 5 underutilized Papilionoideae crops provide insights into root nodulation and disease resistanc.</title>
        <authorList>
            <person name="Yuan L."/>
        </authorList>
    </citation>
    <scope>NUCLEOTIDE SEQUENCE [LARGE SCALE GENOMIC DNA]</scope>
    <source>
        <strain evidence="12">ZHUSHIDOU_FW_LH</strain>
        <tissue evidence="12">Leaf</tissue>
    </source>
</reference>
<feature type="region of interest" description="Disordered" evidence="10">
    <location>
        <begin position="48"/>
        <end position="79"/>
    </location>
</feature>
<evidence type="ECO:0000256" key="4">
    <source>
        <dbReference type="ARBA" id="ARBA00023125"/>
    </source>
</evidence>